<accession>A0A822ZFG0</accession>
<name>A0A822ZFG0_NELNU</name>
<dbReference type="AlphaFoldDB" id="A0A822ZFG0"/>
<keyword evidence="3" id="KW-1185">Reference proteome</keyword>
<dbReference type="Proteomes" id="UP000607653">
    <property type="component" value="Unassembled WGS sequence"/>
</dbReference>
<feature type="region of interest" description="Disordered" evidence="1">
    <location>
        <begin position="1"/>
        <end position="63"/>
    </location>
</feature>
<organism evidence="2 3">
    <name type="scientific">Nelumbo nucifera</name>
    <name type="common">Sacred lotus</name>
    <dbReference type="NCBI Taxonomy" id="4432"/>
    <lineage>
        <taxon>Eukaryota</taxon>
        <taxon>Viridiplantae</taxon>
        <taxon>Streptophyta</taxon>
        <taxon>Embryophyta</taxon>
        <taxon>Tracheophyta</taxon>
        <taxon>Spermatophyta</taxon>
        <taxon>Magnoliopsida</taxon>
        <taxon>Proteales</taxon>
        <taxon>Nelumbonaceae</taxon>
        <taxon>Nelumbo</taxon>
    </lineage>
</organism>
<reference evidence="2 3" key="1">
    <citation type="journal article" date="2020" name="Mol. Biol. Evol.">
        <title>Distinct Expression and Methylation Patterns for Genes with Different Fates following a Single Whole-Genome Duplication in Flowering Plants.</title>
        <authorList>
            <person name="Shi T."/>
            <person name="Rahmani R.S."/>
            <person name="Gugger P.F."/>
            <person name="Wang M."/>
            <person name="Li H."/>
            <person name="Zhang Y."/>
            <person name="Li Z."/>
            <person name="Wang Q."/>
            <person name="Van de Peer Y."/>
            <person name="Marchal K."/>
            <person name="Chen J."/>
        </authorList>
    </citation>
    <scope>NUCLEOTIDE SEQUENCE [LARGE SCALE GENOMIC DNA]</scope>
    <source>
        <tissue evidence="2">Leaf</tissue>
    </source>
</reference>
<sequence length="166" mass="19310">MGKCKRLNIVSLSSRGRDEAQPQGCESNNEGKTTQVEPNNEGQTTQGSAPVDAYSQRQPTKGTMVRRAQFAPINYIKWKDMPQTYRDDMWTTVESKFQFVPRCTEQTKKLLLQIISDKWRQWKNEIKEKGYDESKTEEEMAANVPDDRIDGNHVHWFIIGALRRER</sequence>
<evidence type="ECO:0000313" key="3">
    <source>
        <dbReference type="Proteomes" id="UP000607653"/>
    </source>
</evidence>
<evidence type="ECO:0000256" key="1">
    <source>
        <dbReference type="SAM" id="MobiDB-lite"/>
    </source>
</evidence>
<protein>
    <submittedName>
        <fullName evidence="2">Uncharacterized protein</fullName>
    </submittedName>
</protein>
<dbReference type="EMBL" id="DUZY01000006">
    <property type="protein sequence ID" value="DAD43617.1"/>
    <property type="molecule type" value="Genomic_DNA"/>
</dbReference>
<gene>
    <name evidence="2" type="ORF">HUJ06_001847</name>
</gene>
<dbReference type="PANTHER" id="PTHR33144:SF52">
    <property type="match status" value="1"/>
</dbReference>
<comment type="caution">
    <text evidence="2">The sequence shown here is derived from an EMBL/GenBank/DDBJ whole genome shotgun (WGS) entry which is preliminary data.</text>
</comment>
<feature type="compositionally biased region" description="Polar residues" evidence="1">
    <location>
        <begin position="24"/>
        <end position="48"/>
    </location>
</feature>
<proteinExistence type="predicted"/>
<evidence type="ECO:0000313" key="2">
    <source>
        <dbReference type="EMBL" id="DAD43617.1"/>
    </source>
</evidence>
<dbReference type="PANTHER" id="PTHR33144">
    <property type="entry name" value="OS10G0409366 PROTEIN-RELATED"/>
    <property type="match status" value="1"/>
</dbReference>